<accession>A0ABQ8GT37</accession>
<name>A0ABQ8GT37_9PEZI</name>
<dbReference type="PROSITE" id="PS50112">
    <property type="entry name" value="PAS"/>
    <property type="match status" value="1"/>
</dbReference>
<dbReference type="InterPro" id="IPR013088">
    <property type="entry name" value="Znf_NHR/GATA"/>
</dbReference>
<dbReference type="SUPFAM" id="SSF55785">
    <property type="entry name" value="PYP-like sensor domain (PAS domain)"/>
    <property type="match status" value="1"/>
</dbReference>
<dbReference type="InterPro" id="IPR000679">
    <property type="entry name" value="Znf_GATA"/>
</dbReference>
<dbReference type="InterPro" id="IPR000014">
    <property type="entry name" value="PAS"/>
</dbReference>
<keyword evidence="9" id="KW-1185">Reference proteome</keyword>
<comment type="caution">
    <text evidence="8">The sequence shown here is derived from an EMBL/GenBank/DDBJ whole genome shotgun (WGS) entry which is preliminary data.</text>
</comment>
<dbReference type="CDD" id="cd00202">
    <property type="entry name" value="ZnF_GATA"/>
    <property type="match status" value="1"/>
</dbReference>
<evidence type="ECO:0008006" key="10">
    <source>
        <dbReference type="Google" id="ProtNLM"/>
    </source>
</evidence>
<evidence type="ECO:0000313" key="9">
    <source>
        <dbReference type="Proteomes" id="UP000774617"/>
    </source>
</evidence>
<reference evidence="8 9" key="1">
    <citation type="journal article" date="2021" name="Nat. Commun.">
        <title>Genetic determinants of endophytism in the Arabidopsis root mycobiome.</title>
        <authorList>
            <person name="Mesny F."/>
            <person name="Miyauchi S."/>
            <person name="Thiergart T."/>
            <person name="Pickel B."/>
            <person name="Atanasova L."/>
            <person name="Karlsson M."/>
            <person name="Huettel B."/>
            <person name="Barry K.W."/>
            <person name="Haridas S."/>
            <person name="Chen C."/>
            <person name="Bauer D."/>
            <person name="Andreopoulos W."/>
            <person name="Pangilinan J."/>
            <person name="LaButti K."/>
            <person name="Riley R."/>
            <person name="Lipzen A."/>
            <person name="Clum A."/>
            <person name="Drula E."/>
            <person name="Henrissat B."/>
            <person name="Kohler A."/>
            <person name="Grigoriev I.V."/>
            <person name="Martin F.M."/>
            <person name="Hacquard S."/>
        </authorList>
    </citation>
    <scope>NUCLEOTIDE SEQUENCE [LARGE SCALE GENOMIC DNA]</scope>
    <source>
        <strain evidence="8 9">MPI-SDFR-AT-0080</strain>
    </source>
</reference>
<evidence type="ECO:0000256" key="5">
    <source>
        <dbReference type="SAM" id="MobiDB-lite"/>
    </source>
</evidence>
<dbReference type="Gene3D" id="3.30.50.10">
    <property type="entry name" value="Erythroid Transcription Factor GATA-1, subunit A"/>
    <property type="match status" value="1"/>
</dbReference>
<feature type="region of interest" description="Disordered" evidence="5">
    <location>
        <begin position="156"/>
        <end position="218"/>
    </location>
</feature>
<proteinExistence type="predicted"/>
<dbReference type="SMART" id="SM00401">
    <property type="entry name" value="ZnF_GATA"/>
    <property type="match status" value="1"/>
</dbReference>
<feature type="region of interest" description="Disordered" evidence="5">
    <location>
        <begin position="230"/>
        <end position="254"/>
    </location>
</feature>
<feature type="domain" description="PAS" evidence="6">
    <location>
        <begin position="1"/>
        <end position="66"/>
    </location>
</feature>
<gene>
    <name evidence="8" type="ORF">B0J12DRAFT_540295</name>
</gene>
<feature type="compositionally biased region" description="Low complexity" evidence="5">
    <location>
        <begin position="172"/>
        <end position="203"/>
    </location>
</feature>
<dbReference type="InterPro" id="IPR035965">
    <property type="entry name" value="PAS-like_dom_sf"/>
</dbReference>
<dbReference type="Pfam" id="PF08446">
    <property type="entry name" value="PAS_2"/>
    <property type="match status" value="1"/>
</dbReference>
<dbReference type="SUPFAM" id="SSF57716">
    <property type="entry name" value="Glucocorticoid receptor-like (DNA-binding domain)"/>
    <property type="match status" value="1"/>
</dbReference>
<dbReference type="PANTHER" id="PTHR45658">
    <property type="entry name" value="GATA TRANSCRIPTION FACTOR"/>
    <property type="match status" value="1"/>
</dbReference>
<evidence type="ECO:0000256" key="1">
    <source>
        <dbReference type="ARBA" id="ARBA00022723"/>
    </source>
</evidence>
<keyword evidence="3" id="KW-0862">Zinc</keyword>
<dbReference type="Proteomes" id="UP000774617">
    <property type="component" value="Unassembled WGS sequence"/>
</dbReference>
<dbReference type="PROSITE" id="PS50114">
    <property type="entry name" value="GATA_ZN_FINGER_2"/>
    <property type="match status" value="1"/>
</dbReference>
<evidence type="ECO:0000256" key="3">
    <source>
        <dbReference type="ARBA" id="ARBA00022833"/>
    </source>
</evidence>
<evidence type="ECO:0000313" key="8">
    <source>
        <dbReference type="EMBL" id="KAH7063650.1"/>
    </source>
</evidence>
<organism evidence="8 9">
    <name type="scientific">Macrophomina phaseolina</name>
    <dbReference type="NCBI Taxonomy" id="35725"/>
    <lineage>
        <taxon>Eukaryota</taxon>
        <taxon>Fungi</taxon>
        <taxon>Dikarya</taxon>
        <taxon>Ascomycota</taxon>
        <taxon>Pezizomycotina</taxon>
        <taxon>Dothideomycetes</taxon>
        <taxon>Dothideomycetes incertae sedis</taxon>
        <taxon>Botryosphaeriales</taxon>
        <taxon>Botryosphaeriaceae</taxon>
        <taxon>Macrophomina</taxon>
    </lineage>
</organism>
<keyword evidence="2 4" id="KW-0863">Zinc-finger</keyword>
<dbReference type="Gene3D" id="3.30.450.20">
    <property type="entry name" value="PAS domain"/>
    <property type="match status" value="1"/>
</dbReference>
<dbReference type="InterPro" id="IPR051140">
    <property type="entry name" value="GATA_TF"/>
</dbReference>
<protein>
    <recommendedName>
        <fullName evidence="10">PAS domain-containing protein</fullName>
    </recommendedName>
</protein>
<sequence length="254" mass="28022">DIVLSSLHSLHFILSPSTTILRVSTNCLSLLGCEPNLLLGQRLAALIHRDDARVFNSELHDALRSPSSASFRFHCRIRSVVAADFSHSAFELLGNYQVTPPATLSPLQLMMPPPGIFSIMARPAVTKRGRELDGMLELKVEQIRLMRRIEDLQRQVAAADTDDDESPVEGESSSADPTRSSRSRVSSSASIHKPSRSRSSPPRMGDESPATKAELLTKRKFLGRQYRCSRCGRTDSPEWRRGPDGPKTLCNACG</sequence>
<evidence type="ECO:0000259" key="7">
    <source>
        <dbReference type="PROSITE" id="PS50114"/>
    </source>
</evidence>
<evidence type="ECO:0000256" key="2">
    <source>
        <dbReference type="ARBA" id="ARBA00022771"/>
    </source>
</evidence>
<evidence type="ECO:0000256" key="4">
    <source>
        <dbReference type="PROSITE-ProRule" id="PRU00094"/>
    </source>
</evidence>
<dbReference type="Pfam" id="PF00320">
    <property type="entry name" value="GATA"/>
    <property type="match status" value="1"/>
</dbReference>
<feature type="non-terminal residue" evidence="8">
    <location>
        <position position="1"/>
    </location>
</feature>
<feature type="compositionally biased region" description="Basic and acidic residues" evidence="5">
    <location>
        <begin position="232"/>
        <end position="244"/>
    </location>
</feature>
<dbReference type="EMBL" id="JAGTJR010000002">
    <property type="protein sequence ID" value="KAH7063650.1"/>
    <property type="molecule type" value="Genomic_DNA"/>
</dbReference>
<feature type="domain" description="GATA-type" evidence="7">
    <location>
        <begin position="227"/>
        <end position="254"/>
    </location>
</feature>
<dbReference type="CDD" id="cd00130">
    <property type="entry name" value="PAS"/>
    <property type="match status" value="1"/>
</dbReference>
<dbReference type="SMART" id="SM00091">
    <property type="entry name" value="PAS"/>
    <property type="match status" value="1"/>
</dbReference>
<dbReference type="InterPro" id="IPR013654">
    <property type="entry name" value="PAS_2"/>
</dbReference>
<keyword evidence="1" id="KW-0479">Metal-binding</keyword>
<evidence type="ECO:0000259" key="6">
    <source>
        <dbReference type="PROSITE" id="PS50112"/>
    </source>
</evidence>
<feature type="non-terminal residue" evidence="8">
    <location>
        <position position="254"/>
    </location>
</feature>